<dbReference type="InterPro" id="IPR016181">
    <property type="entry name" value="Acyl_CoA_acyltransferase"/>
</dbReference>
<evidence type="ECO:0000313" key="3">
    <source>
        <dbReference type="Proteomes" id="UP000662200"/>
    </source>
</evidence>
<dbReference type="AlphaFoldDB" id="A0A8J3BUL4"/>
<evidence type="ECO:0000259" key="1">
    <source>
        <dbReference type="PROSITE" id="PS51186"/>
    </source>
</evidence>
<evidence type="ECO:0000313" key="2">
    <source>
        <dbReference type="EMBL" id="GGK37424.1"/>
    </source>
</evidence>
<sequence length="298" mass="32045">MAPDRAAPGRGRRRRAPLRARPGRRFYAGPVADVERLLAAYDAQLRLAGQATLPPGVVARWDGPVLRVAGHHRGFVSGPADLGVAGADLDALIARQRDFFAARGEAVEWKVWGHDRPADLPARLRAAGFVAEDEETVLVAPTRAVAARPATPPRGVVLREVGTDADLDRLARLQARVWGADFGWLAAELRQRRDGAGERLHVVAAEAGPRMVAVAWLVITPGVDFGGLWGGATLPGWRGRGVYRALVAYRAQVAAAARVPYLQVDASAQSRPILRRLGFAALTTTTPFVWTPPDATRP</sequence>
<keyword evidence="3" id="KW-1185">Reference proteome</keyword>
<reference evidence="2" key="1">
    <citation type="journal article" date="2014" name="Int. J. Syst. Evol. Microbiol.">
        <title>Complete genome sequence of Corynebacterium casei LMG S-19264T (=DSM 44701T), isolated from a smear-ripened cheese.</title>
        <authorList>
            <consortium name="US DOE Joint Genome Institute (JGI-PGF)"/>
            <person name="Walter F."/>
            <person name="Albersmeier A."/>
            <person name="Kalinowski J."/>
            <person name="Ruckert C."/>
        </authorList>
    </citation>
    <scope>NUCLEOTIDE SEQUENCE</scope>
    <source>
        <strain evidence="2">JCM 3091</strain>
    </source>
</reference>
<comment type="caution">
    <text evidence="2">The sequence shown here is derived from an EMBL/GenBank/DDBJ whole genome shotgun (WGS) entry which is preliminary data.</text>
</comment>
<name>A0A8J3BUL4_9ACTN</name>
<dbReference type="EMBL" id="BMQC01000012">
    <property type="protein sequence ID" value="GGK37424.1"/>
    <property type="molecule type" value="Genomic_DNA"/>
</dbReference>
<dbReference type="Pfam" id="PF00583">
    <property type="entry name" value="Acetyltransf_1"/>
    <property type="match status" value="1"/>
</dbReference>
<protein>
    <submittedName>
        <fullName evidence="2">N-acetyltransferase</fullName>
    </submittedName>
</protein>
<dbReference type="PROSITE" id="PS51186">
    <property type="entry name" value="GNAT"/>
    <property type="match status" value="1"/>
</dbReference>
<proteinExistence type="predicted"/>
<dbReference type="Proteomes" id="UP000662200">
    <property type="component" value="Unassembled WGS sequence"/>
</dbReference>
<dbReference type="SUPFAM" id="SSF55729">
    <property type="entry name" value="Acyl-CoA N-acyltransferases (Nat)"/>
    <property type="match status" value="1"/>
</dbReference>
<reference evidence="2" key="2">
    <citation type="submission" date="2020-09" db="EMBL/GenBank/DDBJ databases">
        <authorList>
            <person name="Sun Q."/>
            <person name="Ohkuma M."/>
        </authorList>
    </citation>
    <scope>NUCLEOTIDE SEQUENCE</scope>
    <source>
        <strain evidence="2">JCM 3091</strain>
    </source>
</reference>
<dbReference type="Gene3D" id="3.40.630.30">
    <property type="match status" value="1"/>
</dbReference>
<dbReference type="GO" id="GO:0016747">
    <property type="term" value="F:acyltransferase activity, transferring groups other than amino-acyl groups"/>
    <property type="evidence" value="ECO:0007669"/>
    <property type="project" value="InterPro"/>
</dbReference>
<accession>A0A8J3BUL4</accession>
<dbReference type="InterPro" id="IPR000182">
    <property type="entry name" value="GNAT_dom"/>
</dbReference>
<gene>
    <name evidence="2" type="ORF">GCM10010124_32770</name>
</gene>
<organism evidence="2 3">
    <name type="scientific">Pilimelia terevasa</name>
    <dbReference type="NCBI Taxonomy" id="53372"/>
    <lineage>
        <taxon>Bacteria</taxon>
        <taxon>Bacillati</taxon>
        <taxon>Actinomycetota</taxon>
        <taxon>Actinomycetes</taxon>
        <taxon>Micromonosporales</taxon>
        <taxon>Micromonosporaceae</taxon>
        <taxon>Pilimelia</taxon>
    </lineage>
</organism>
<feature type="domain" description="N-acetyltransferase" evidence="1">
    <location>
        <begin position="156"/>
        <end position="298"/>
    </location>
</feature>